<name>M7BGE5_CHEMY</name>
<feature type="region of interest" description="Disordered" evidence="1">
    <location>
        <begin position="1"/>
        <end position="48"/>
    </location>
</feature>
<sequence>MTGAWDLNPLANGKPLERSSKESLDVPSGPRDTADDASRRTVADDDKGCNSIDFTGLILICTGDMSALQQLSQYRYGDQGGFPST</sequence>
<organism evidence="2 3">
    <name type="scientific">Chelonia mydas</name>
    <name type="common">Green sea-turtle</name>
    <name type="synonym">Chelonia agassizi</name>
    <dbReference type="NCBI Taxonomy" id="8469"/>
    <lineage>
        <taxon>Eukaryota</taxon>
        <taxon>Metazoa</taxon>
        <taxon>Chordata</taxon>
        <taxon>Craniata</taxon>
        <taxon>Vertebrata</taxon>
        <taxon>Euteleostomi</taxon>
        <taxon>Archelosauria</taxon>
        <taxon>Testudinata</taxon>
        <taxon>Testudines</taxon>
        <taxon>Cryptodira</taxon>
        <taxon>Durocryptodira</taxon>
        <taxon>Americhelydia</taxon>
        <taxon>Chelonioidea</taxon>
        <taxon>Cheloniidae</taxon>
        <taxon>Chelonia</taxon>
    </lineage>
</organism>
<evidence type="ECO:0000313" key="2">
    <source>
        <dbReference type="EMBL" id="EMP34685.1"/>
    </source>
</evidence>
<evidence type="ECO:0000313" key="3">
    <source>
        <dbReference type="Proteomes" id="UP000031443"/>
    </source>
</evidence>
<feature type="compositionally biased region" description="Basic and acidic residues" evidence="1">
    <location>
        <begin position="32"/>
        <end position="48"/>
    </location>
</feature>
<protein>
    <submittedName>
        <fullName evidence="2">Uncharacterized protein</fullName>
    </submittedName>
</protein>
<feature type="compositionally biased region" description="Basic and acidic residues" evidence="1">
    <location>
        <begin position="15"/>
        <end position="24"/>
    </location>
</feature>
<gene>
    <name evidence="2" type="ORF">UY3_08262</name>
</gene>
<proteinExistence type="predicted"/>
<dbReference type="AlphaFoldDB" id="M7BGE5"/>
<reference evidence="3" key="1">
    <citation type="journal article" date="2013" name="Nat. Genet.">
        <title>The draft genomes of soft-shell turtle and green sea turtle yield insights into the development and evolution of the turtle-specific body plan.</title>
        <authorList>
            <person name="Wang Z."/>
            <person name="Pascual-Anaya J."/>
            <person name="Zadissa A."/>
            <person name="Li W."/>
            <person name="Niimura Y."/>
            <person name="Huang Z."/>
            <person name="Li C."/>
            <person name="White S."/>
            <person name="Xiong Z."/>
            <person name="Fang D."/>
            <person name="Wang B."/>
            <person name="Ming Y."/>
            <person name="Chen Y."/>
            <person name="Zheng Y."/>
            <person name="Kuraku S."/>
            <person name="Pignatelli M."/>
            <person name="Herrero J."/>
            <person name="Beal K."/>
            <person name="Nozawa M."/>
            <person name="Li Q."/>
            <person name="Wang J."/>
            <person name="Zhang H."/>
            <person name="Yu L."/>
            <person name="Shigenobu S."/>
            <person name="Wang J."/>
            <person name="Liu J."/>
            <person name="Flicek P."/>
            <person name="Searle S."/>
            <person name="Wang J."/>
            <person name="Kuratani S."/>
            <person name="Yin Y."/>
            <person name="Aken B."/>
            <person name="Zhang G."/>
            <person name="Irie N."/>
        </authorList>
    </citation>
    <scope>NUCLEOTIDE SEQUENCE [LARGE SCALE GENOMIC DNA]</scope>
</reference>
<evidence type="ECO:0000256" key="1">
    <source>
        <dbReference type="SAM" id="MobiDB-lite"/>
    </source>
</evidence>
<dbReference type="Proteomes" id="UP000031443">
    <property type="component" value="Unassembled WGS sequence"/>
</dbReference>
<keyword evidence="3" id="KW-1185">Reference proteome</keyword>
<dbReference type="EMBL" id="KB532021">
    <property type="protein sequence ID" value="EMP34685.1"/>
    <property type="molecule type" value="Genomic_DNA"/>
</dbReference>
<accession>M7BGE5</accession>